<sequence length="140" mass="15533">AEAIRKDTGNGNVVVEKLDLASLKSVREFAAKANGTESRLDILINNAGIMTCPQWKTEDGFEMQFGTNHLGHFLLTNLLLDKLKNSAPSRVVNVASSAHYGGHIHFDDINLEKSYGPIKAYCQSKLANVLFTKELDRRMK</sequence>
<dbReference type="Proteomes" id="UP000515135">
    <property type="component" value="Unplaced"/>
</dbReference>
<dbReference type="InterPro" id="IPR002347">
    <property type="entry name" value="SDR_fam"/>
</dbReference>
<dbReference type="AlphaFoldDB" id="A0A6P4YZT3"/>
<keyword evidence="2" id="KW-1185">Reference proteome</keyword>
<dbReference type="GO" id="GO:0016491">
    <property type="term" value="F:oxidoreductase activity"/>
    <property type="evidence" value="ECO:0007669"/>
    <property type="project" value="UniProtKB-KW"/>
</dbReference>
<name>A0A6P4YZT3_BRABE</name>
<feature type="non-terminal residue" evidence="3">
    <location>
        <position position="140"/>
    </location>
</feature>
<evidence type="ECO:0000313" key="2">
    <source>
        <dbReference type="Proteomes" id="UP000515135"/>
    </source>
</evidence>
<accession>A0A6P4YZT3</accession>
<dbReference type="PANTHER" id="PTHR43157">
    <property type="entry name" value="PHOSPHATIDYLINOSITOL-GLYCAN BIOSYNTHESIS CLASS F PROTEIN-RELATED"/>
    <property type="match status" value="1"/>
</dbReference>
<dbReference type="OrthoDB" id="191139at2759"/>
<dbReference type="SUPFAM" id="SSF51735">
    <property type="entry name" value="NAD(P)-binding Rossmann-fold domains"/>
    <property type="match status" value="1"/>
</dbReference>
<dbReference type="InterPro" id="IPR036291">
    <property type="entry name" value="NAD(P)-bd_dom_sf"/>
</dbReference>
<dbReference type="PRINTS" id="PR00080">
    <property type="entry name" value="SDRFAMILY"/>
</dbReference>
<dbReference type="Pfam" id="PF00106">
    <property type="entry name" value="adh_short"/>
    <property type="match status" value="1"/>
</dbReference>
<protein>
    <submittedName>
        <fullName evidence="3">Retinol dehydrogenase 13-like</fullName>
    </submittedName>
</protein>
<dbReference type="GeneID" id="109469998"/>
<organism evidence="2 3">
    <name type="scientific">Branchiostoma belcheri</name>
    <name type="common">Amphioxus</name>
    <dbReference type="NCBI Taxonomy" id="7741"/>
    <lineage>
        <taxon>Eukaryota</taxon>
        <taxon>Metazoa</taxon>
        <taxon>Chordata</taxon>
        <taxon>Cephalochordata</taxon>
        <taxon>Leptocardii</taxon>
        <taxon>Amphioxiformes</taxon>
        <taxon>Branchiostomatidae</taxon>
        <taxon>Branchiostoma</taxon>
    </lineage>
</organism>
<dbReference type="PANTHER" id="PTHR43157:SF31">
    <property type="entry name" value="PHOSPHATIDYLINOSITOL-GLYCAN BIOSYNTHESIS CLASS F PROTEIN"/>
    <property type="match status" value="1"/>
</dbReference>
<dbReference type="PRINTS" id="PR00081">
    <property type="entry name" value="GDHRDH"/>
</dbReference>
<dbReference type="KEGG" id="bbel:109469998"/>
<evidence type="ECO:0000313" key="3">
    <source>
        <dbReference type="RefSeq" id="XP_019624332.1"/>
    </source>
</evidence>
<dbReference type="Gene3D" id="3.40.50.720">
    <property type="entry name" value="NAD(P)-binding Rossmann-like Domain"/>
    <property type="match status" value="1"/>
</dbReference>
<evidence type="ECO:0000256" key="1">
    <source>
        <dbReference type="ARBA" id="ARBA00023002"/>
    </source>
</evidence>
<feature type="non-terminal residue" evidence="3">
    <location>
        <position position="1"/>
    </location>
</feature>
<dbReference type="RefSeq" id="XP_019624332.1">
    <property type="nucleotide sequence ID" value="XM_019768773.1"/>
</dbReference>
<gene>
    <name evidence="3" type="primary">LOC109469998</name>
</gene>
<reference evidence="3" key="1">
    <citation type="submission" date="2025-08" db="UniProtKB">
        <authorList>
            <consortium name="RefSeq"/>
        </authorList>
    </citation>
    <scope>IDENTIFICATION</scope>
    <source>
        <tissue evidence="3">Gonad</tissue>
    </source>
</reference>
<proteinExistence type="predicted"/>
<keyword evidence="1" id="KW-0560">Oxidoreductase</keyword>